<feature type="compositionally biased region" description="Basic and acidic residues" evidence="1">
    <location>
        <begin position="1268"/>
        <end position="1283"/>
    </location>
</feature>
<feature type="compositionally biased region" description="Polar residues" evidence="1">
    <location>
        <begin position="981"/>
        <end position="990"/>
    </location>
</feature>
<feature type="compositionally biased region" description="Acidic residues" evidence="1">
    <location>
        <begin position="949"/>
        <end position="960"/>
    </location>
</feature>
<feature type="domain" description="DUF7357" evidence="2">
    <location>
        <begin position="5"/>
        <end position="139"/>
    </location>
</feature>
<feature type="compositionally biased region" description="Polar residues" evidence="1">
    <location>
        <begin position="1179"/>
        <end position="1191"/>
    </location>
</feature>
<protein>
    <recommendedName>
        <fullName evidence="2">DUF7357 domain-containing protein</fullName>
    </recommendedName>
</protein>
<organism evidence="3 4">
    <name type="scientific">Diaporthe vaccinii</name>
    <dbReference type="NCBI Taxonomy" id="105482"/>
    <lineage>
        <taxon>Eukaryota</taxon>
        <taxon>Fungi</taxon>
        <taxon>Dikarya</taxon>
        <taxon>Ascomycota</taxon>
        <taxon>Pezizomycotina</taxon>
        <taxon>Sordariomycetes</taxon>
        <taxon>Sordariomycetidae</taxon>
        <taxon>Diaporthales</taxon>
        <taxon>Diaporthaceae</taxon>
        <taxon>Diaporthe</taxon>
        <taxon>Diaporthe eres species complex</taxon>
    </lineage>
</organism>
<feature type="region of interest" description="Disordered" evidence="1">
    <location>
        <begin position="1122"/>
        <end position="1208"/>
    </location>
</feature>
<evidence type="ECO:0000259" key="2">
    <source>
        <dbReference type="Pfam" id="PF24054"/>
    </source>
</evidence>
<keyword evidence="4" id="KW-1185">Reference proteome</keyword>
<feature type="compositionally biased region" description="Polar residues" evidence="1">
    <location>
        <begin position="1356"/>
        <end position="1374"/>
    </location>
</feature>
<gene>
    <name evidence="3" type="ORF">FJTKL_14074</name>
</gene>
<evidence type="ECO:0000313" key="4">
    <source>
        <dbReference type="Proteomes" id="UP001600888"/>
    </source>
</evidence>
<feature type="region of interest" description="Disordered" evidence="1">
    <location>
        <begin position="395"/>
        <end position="663"/>
    </location>
</feature>
<feature type="compositionally biased region" description="Polar residues" evidence="1">
    <location>
        <begin position="817"/>
        <end position="826"/>
    </location>
</feature>
<feature type="compositionally biased region" description="Acidic residues" evidence="1">
    <location>
        <begin position="412"/>
        <end position="434"/>
    </location>
</feature>
<accession>A0ABR4E8Y9</accession>
<feature type="compositionally biased region" description="Polar residues" evidence="1">
    <location>
        <begin position="675"/>
        <end position="686"/>
    </location>
</feature>
<feature type="compositionally biased region" description="Acidic residues" evidence="1">
    <location>
        <begin position="148"/>
        <end position="167"/>
    </location>
</feature>
<feature type="compositionally biased region" description="Polar residues" evidence="1">
    <location>
        <begin position="1305"/>
        <end position="1318"/>
    </location>
</feature>
<feature type="region of interest" description="Disordered" evidence="1">
    <location>
        <begin position="107"/>
        <end position="324"/>
    </location>
</feature>
<feature type="compositionally biased region" description="Polar residues" evidence="1">
    <location>
        <begin position="491"/>
        <end position="502"/>
    </location>
</feature>
<feature type="compositionally biased region" description="Polar residues" evidence="1">
    <location>
        <begin position="1416"/>
        <end position="1433"/>
    </location>
</feature>
<feature type="compositionally biased region" description="Low complexity" evidence="1">
    <location>
        <begin position="581"/>
        <end position="601"/>
    </location>
</feature>
<feature type="compositionally biased region" description="Low complexity" evidence="1">
    <location>
        <begin position="1127"/>
        <end position="1141"/>
    </location>
</feature>
<evidence type="ECO:0000313" key="3">
    <source>
        <dbReference type="EMBL" id="KAL2278903.1"/>
    </source>
</evidence>
<feature type="region of interest" description="Disordered" evidence="1">
    <location>
        <begin position="1344"/>
        <end position="1563"/>
    </location>
</feature>
<feature type="compositionally biased region" description="Low complexity" evidence="1">
    <location>
        <begin position="1381"/>
        <end position="1399"/>
    </location>
</feature>
<feature type="compositionally biased region" description="Low complexity" evidence="1">
    <location>
        <begin position="617"/>
        <end position="631"/>
    </location>
</feature>
<proteinExistence type="predicted"/>
<feature type="compositionally biased region" description="Basic and acidic residues" evidence="1">
    <location>
        <begin position="269"/>
        <end position="287"/>
    </location>
</feature>
<dbReference type="Pfam" id="PF24054">
    <property type="entry name" value="DUF7357"/>
    <property type="match status" value="1"/>
</dbReference>
<feature type="compositionally biased region" description="Low complexity" evidence="1">
    <location>
        <begin position="549"/>
        <end position="560"/>
    </location>
</feature>
<dbReference type="Proteomes" id="UP001600888">
    <property type="component" value="Unassembled WGS sequence"/>
</dbReference>
<feature type="region of interest" description="Disordered" evidence="1">
    <location>
        <begin position="705"/>
        <end position="735"/>
    </location>
</feature>
<feature type="region of interest" description="Disordered" evidence="1">
    <location>
        <begin position="670"/>
        <end position="689"/>
    </location>
</feature>
<feature type="compositionally biased region" description="Low complexity" evidence="1">
    <location>
        <begin position="454"/>
        <end position="468"/>
    </location>
</feature>
<comment type="caution">
    <text evidence="3">The sequence shown here is derived from an EMBL/GenBank/DDBJ whole genome shotgun (WGS) entry which is preliminary data.</text>
</comment>
<reference evidence="3 4" key="1">
    <citation type="submission" date="2024-03" db="EMBL/GenBank/DDBJ databases">
        <title>A high-quality draft genome sequence of Diaporthe vaccinii, a causative agent of upright dieback and viscid rot disease in cranberry plants.</title>
        <authorList>
            <person name="Sarrasin M."/>
            <person name="Lang B.F."/>
            <person name="Burger G."/>
        </authorList>
    </citation>
    <scope>NUCLEOTIDE SEQUENCE [LARGE SCALE GENOMIC DNA]</scope>
    <source>
        <strain evidence="3 4">IS7</strain>
    </source>
</reference>
<name>A0ABR4E8Y9_9PEZI</name>
<feature type="region of interest" description="Disordered" evidence="1">
    <location>
        <begin position="1579"/>
        <end position="1659"/>
    </location>
</feature>
<feature type="compositionally biased region" description="Gly residues" evidence="1">
    <location>
        <begin position="1649"/>
        <end position="1659"/>
    </location>
</feature>
<feature type="compositionally biased region" description="Polar residues" evidence="1">
    <location>
        <begin position="520"/>
        <end position="529"/>
    </location>
</feature>
<feature type="region of interest" description="Disordered" evidence="1">
    <location>
        <begin position="764"/>
        <end position="873"/>
    </location>
</feature>
<feature type="compositionally biased region" description="Acidic residues" evidence="1">
    <location>
        <begin position="442"/>
        <end position="453"/>
    </location>
</feature>
<feature type="region of interest" description="Disordered" evidence="1">
    <location>
        <begin position="1220"/>
        <end position="1327"/>
    </location>
</feature>
<feature type="region of interest" description="Disordered" evidence="1">
    <location>
        <begin position="922"/>
        <end position="1050"/>
    </location>
</feature>
<dbReference type="EMBL" id="JBAWTH010000081">
    <property type="protein sequence ID" value="KAL2278903.1"/>
    <property type="molecule type" value="Genomic_DNA"/>
</dbReference>
<feature type="compositionally biased region" description="Basic and acidic residues" evidence="1">
    <location>
        <begin position="1228"/>
        <end position="1246"/>
    </location>
</feature>
<feature type="compositionally biased region" description="Basic and acidic residues" evidence="1">
    <location>
        <begin position="168"/>
        <end position="178"/>
    </location>
</feature>
<sequence>MDQSLRLRLVVRRHGLPEARILFNVPLDNDPTIAQLVELVNESIPLESDDWGLDDYTVELHAKDGHAFECLHFQSVASILEKDDEIFVRPLLTNDLKKRRISGRDQISSGGQHLIDGVPFGRPRLRAPRGRPAVHIAPRKRRRLTYDGDFDQDEFDDDDQGEGVDGDPADKYYESSHDQEEEQEDAEPLLLTQHCEPQTRKDNRRVHFPRSVTATAEFDDTDAHSESSENEEDTEAEDDKEEDMFEPDAEDLQEELRGLAEEAADNQPAEDRDERSRSRDIGAEERPSVPGEVNDFGPFTEEDSESESPMRSGLLSVDSRNRSSHDISDKVIAVRSAFPAVPGDVCERLLVKHNHDVGSVWKKLAQQLKPRLDLAQTMVLNTQLELPKEVMVISSPPRKLAEAPGEVSRIGDEDDATDSSSSAEEDEEEEDDESEAHTTSSESEDDESSDSEGDAANGADSSDSSSDSSDQESENGDLDVNLSGKVKGGQRASNNDNESMSGPRTRLSAGLNNRRRRNVIESSPTSSPAKNIKSDGGHGNATVPARVPSSLDTMESSSSESDSDSSSSDDSEDDSEDDSQADSSDPSSDSSSSGDSSSNSESESEAEVATPSRTKGTGTSQSQKATAATSSFVKPGPTFAASQSSVQTPVAPGQGLTKTQRRNIRRRIQKLAQKASRSVESPQVPTAQDADLMAKKQALLRSLGVSPSVSKGGDKPAADPCTDTPLDTAKGLSKEKEDIDAWREKISYRAVECVNEGVALSEPPFPFVQRWDSSQRRGKRKSRDDSQFYDGSNQSQKKRKCGQSSRQLADNYRDDTTMFSLNQEDVTLNYDDEPVARDEGKMEVNNTGNDHPTTVEGDLPALPADMSSLPQLSPDDLQPGLIIAYKELLLTKANNWQPQLSNFKTAVVGEVDPGGKFQVQLAKRDREVDKDEKEYDDEGGRIYAKFEVPDDDEEEDEEADLGYRYLSFSELIDPRTVRRPSPSTTETQATHPPEQDVEVADSQPSHKGGTNNKSSSNSDQWKTMDIEQYGQGDEVNVMDVDSTDGPITAGDSFVSETNHDVIADNETDVGAQLEALAQDVSISEDRRCEISQLIHEGGFRQGVRSSIDQLTLLQFGSPSRQLQEEASSMLPSRQLQSSQRVSSEEASEEAPSEYGSKDPSQQEAHLPAVATALDDFHSARQSPSQLGVNSDSAHENVGAFGHPPSNRNVEYPKLDVSFTSQTSARSGRQIDPDFITHSDDLGHGLPDDSAIMNGFDDDDAALNDSNPADERGQAHGAIHERTPTQEVYNDDLPHAQDAAAHLTPFKSTQIAPETNGRPTSAGSASTGSSSIFVDFELIGSQPAMSKFREHIKEETTASQNKVKGEQVSQATQGMTGLPDINETSSPSNSRSRSPENGRSQSVDGTPESQRSRHLTRSVQQSPRNTNDEGSVSQRIRRSSRLMDSNSSPPVARTAETARKAKKHSTKGSPTPNGKPKSLIASFEVSVSPPSLSKLRQKPARAPSSSRGRGQSTTPTQKGGSFKIPAGSQVMSLLTSSPGPRVDESSAERKDGEDDVRFDLDHDDPFAEAVVERYAEDDIDGDYHDSAAGSVPSTINKLRARKSPSTRATRATRGASVPVAEVDGADDEAGGGWAPSTYQGPGGRKTSAGKVGGRGSGHRF</sequence>
<feature type="compositionally biased region" description="Basic and acidic residues" evidence="1">
    <location>
        <begin position="1540"/>
        <end position="1563"/>
    </location>
</feature>
<feature type="compositionally biased region" description="Polar residues" evidence="1">
    <location>
        <begin position="1502"/>
        <end position="1518"/>
    </location>
</feature>
<dbReference type="InterPro" id="IPR055781">
    <property type="entry name" value="DUF7357"/>
</dbReference>
<feature type="compositionally biased region" description="Basic and acidic residues" evidence="1">
    <location>
        <begin position="1346"/>
        <end position="1355"/>
    </location>
</feature>
<feature type="compositionally biased region" description="Polar residues" evidence="1">
    <location>
        <begin position="1528"/>
        <end position="1537"/>
    </location>
</feature>
<feature type="compositionally biased region" description="Acidic residues" evidence="1">
    <location>
        <begin position="561"/>
        <end position="580"/>
    </location>
</feature>
<feature type="compositionally biased region" description="Basic and acidic residues" evidence="1">
    <location>
        <begin position="922"/>
        <end position="933"/>
    </location>
</feature>
<feature type="compositionally biased region" description="Acidic residues" evidence="1">
    <location>
        <begin position="228"/>
        <end position="253"/>
    </location>
</feature>
<evidence type="ECO:0000256" key="1">
    <source>
        <dbReference type="SAM" id="MobiDB-lite"/>
    </source>
</evidence>